<gene>
    <name evidence="6" type="ORF">CRE_12038</name>
</gene>
<feature type="compositionally biased region" description="Pro residues" evidence="4">
    <location>
        <begin position="598"/>
        <end position="610"/>
    </location>
</feature>
<feature type="region of interest" description="Disordered" evidence="4">
    <location>
        <begin position="502"/>
        <end position="537"/>
    </location>
</feature>
<feature type="compositionally biased region" description="Polar residues" evidence="4">
    <location>
        <begin position="379"/>
        <end position="402"/>
    </location>
</feature>
<feature type="compositionally biased region" description="Pro residues" evidence="4">
    <location>
        <begin position="413"/>
        <end position="426"/>
    </location>
</feature>
<evidence type="ECO:0000313" key="6">
    <source>
        <dbReference type="EMBL" id="EFP06713.1"/>
    </source>
</evidence>
<dbReference type="HOGENOM" id="CLU_338379_0_0_1"/>
<feature type="region of interest" description="Disordered" evidence="4">
    <location>
        <begin position="584"/>
        <end position="621"/>
    </location>
</feature>
<dbReference type="OMA" id="KSKPCPP"/>
<keyword evidence="1" id="KW-0479">Metal-binding</keyword>
<evidence type="ECO:0000256" key="1">
    <source>
        <dbReference type="ARBA" id="ARBA00022723"/>
    </source>
</evidence>
<evidence type="ECO:0000256" key="4">
    <source>
        <dbReference type="SAM" id="MobiDB-lite"/>
    </source>
</evidence>
<dbReference type="InterPro" id="IPR001965">
    <property type="entry name" value="Znf_PHD"/>
</dbReference>
<protein>
    <recommendedName>
        <fullName evidence="5">Zinc finger PHD-type domain-containing protein</fullName>
    </recommendedName>
</protein>
<dbReference type="InParanoid" id="E3MPW7"/>
<dbReference type="Pfam" id="PF04435">
    <property type="entry name" value="SPK"/>
    <property type="match status" value="1"/>
</dbReference>
<dbReference type="InterPro" id="IPR019786">
    <property type="entry name" value="Zinc_finger_PHD-type_CS"/>
</dbReference>
<feature type="region of interest" description="Disordered" evidence="4">
    <location>
        <begin position="306"/>
        <end position="486"/>
    </location>
</feature>
<feature type="domain" description="Zinc finger PHD-type" evidence="5">
    <location>
        <begin position="27"/>
        <end position="74"/>
    </location>
</feature>
<dbReference type="SMART" id="SM00249">
    <property type="entry name" value="PHD"/>
    <property type="match status" value="1"/>
</dbReference>
<dbReference type="STRING" id="31234.E3MPW7"/>
<feature type="compositionally biased region" description="Polar residues" evidence="4">
    <location>
        <begin position="451"/>
        <end position="468"/>
    </location>
</feature>
<feature type="compositionally biased region" description="Low complexity" evidence="4">
    <location>
        <begin position="427"/>
        <end position="439"/>
    </location>
</feature>
<name>E3MPW7_CAERE</name>
<dbReference type="InterPro" id="IPR006570">
    <property type="entry name" value="SPK_dom"/>
</dbReference>
<dbReference type="GO" id="GO:0008270">
    <property type="term" value="F:zinc ion binding"/>
    <property type="evidence" value="ECO:0007669"/>
    <property type="project" value="UniProtKB-KW"/>
</dbReference>
<accession>E3MPW7</accession>
<organism evidence="7">
    <name type="scientific">Caenorhabditis remanei</name>
    <name type="common">Caenorhabditis vulgaris</name>
    <dbReference type="NCBI Taxonomy" id="31234"/>
    <lineage>
        <taxon>Eukaryota</taxon>
        <taxon>Metazoa</taxon>
        <taxon>Ecdysozoa</taxon>
        <taxon>Nematoda</taxon>
        <taxon>Chromadorea</taxon>
        <taxon>Rhabditida</taxon>
        <taxon>Rhabditina</taxon>
        <taxon>Rhabditomorpha</taxon>
        <taxon>Rhabditoidea</taxon>
        <taxon>Rhabditidae</taxon>
        <taxon>Peloderinae</taxon>
        <taxon>Caenorhabditis</taxon>
    </lineage>
</organism>
<evidence type="ECO:0000313" key="7">
    <source>
        <dbReference type="Proteomes" id="UP000008281"/>
    </source>
</evidence>
<evidence type="ECO:0000256" key="3">
    <source>
        <dbReference type="ARBA" id="ARBA00022833"/>
    </source>
</evidence>
<feature type="compositionally biased region" description="Polar residues" evidence="4">
    <location>
        <begin position="513"/>
        <end position="523"/>
    </location>
</feature>
<dbReference type="Proteomes" id="UP000008281">
    <property type="component" value="Unassembled WGS sequence"/>
</dbReference>
<keyword evidence="2" id="KW-0863">Zinc-finger</keyword>
<dbReference type="AlphaFoldDB" id="E3MPW7"/>
<dbReference type="InterPro" id="IPR013083">
    <property type="entry name" value="Znf_RING/FYVE/PHD"/>
</dbReference>
<reference evidence="6" key="1">
    <citation type="submission" date="2007-07" db="EMBL/GenBank/DDBJ databases">
        <title>PCAP assembly of the Caenorhabditis remanei genome.</title>
        <authorList>
            <consortium name="The Caenorhabditis remanei Sequencing Consortium"/>
            <person name="Wilson R.K."/>
        </authorList>
    </citation>
    <scope>NUCLEOTIDE SEQUENCE [LARGE SCALE GENOMIC DNA]</scope>
    <source>
        <strain evidence="6">PB4641</strain>
    </source>
</reference>
<dbReference type="PROSITE" id="PS01359">
    <property type="entry name" value="ZF_PHD_1"/>
    <property type="match status" value="1"/>
</dbReference>
<feature type="compositionally biased region" description="Low complexity" evidence="4">
    <location>
        <begin position="611"/>
        <end position="621"/>
    </location>
</feature>
<keyword evidence="3" id="KW-0862">Zinc</keyword>
<feature type="region of interest" description="Disordered" evidence="4">
    <location>
        <begin position="196"/>
        <end position="288"/>
    </location>
</feature>
<evidence type="ECO:0000256" key="2">
    <source>
        <dbReference type="ARBA" id="ARBA00022771"/>
    </source>
</evidence>
<dbReference type="SUPFAM" id="SSF57903">
    <property type="entry name" value="FYVE/PHD zinc finger"/>
    <property type="match status" value="1"/>
</dbReference>
<dbReference type="Gene3D" id="3.30.40.10">
    <property type="entry name" value="Zinc/RING finger domain, C3HC4 (zinc finger)"/>
    <property type="match status" value="1"/>
</dbReference>
<dbReference type="InterPro" id="IPR011011">
    <property type="entry name" value="Znf_FYVE_PHD"/>
</dbReference>
<feature type="compositionally biased region" description="Low complexity" evidence="4">
    <location>
        <begin position="336"/>
        <end position="372"/>
    </location>
</feature>
<proteinExistence type="predicted"/>
<evidence type="ECO:0000259" key="5">
    <source>
        <dbReference type="SMART" id="SM00249"/>
    </source>
</evidence>
<sequence>MHGAKKNAPPPVYPPFTSHSGKTSVTKCACGMPEDDTVEMVMCTNRKCYTWQHSQCVGFQGEDDLSNYECPLCSRGEKWTEDDDKNLMEEFELEIGKKEPRDRIDFFKEFLERYEIDKTTGFLDRRFRKLSKDFLLDESVDINRKAAVCIRGRIKIPEELKETLESCGKLKSDRNGGYKYTSKDKKVRIVSVPRRKVTVKPEESEEDPVAASLLAPNAPFSPAEDPAALPNDASPPHSPGLQDVPEYDAPQQDFDSPQDLSQNKAETSDVAPQDTRTPSPGVHERLLVKIRPSDFPSLFPAHLLAAPVPAAPSPTPSEDRQAESPTPPALAQDTRTSAPLPLNAAPPATSPLNAAPPSTSTKTPGTSTTAPPVTFAPIPTSSTSHVPNGNPLSQFIPQTPSIVSDAPMDFENPLPPSALAPIPPSSTSPLQNDAPRNSANPPPPPELAPVLSSSTTLPQNDTSMNPGNSAPPPAADQRSEPSSELYLAQTGQSGLLDQNQYAPHQQMPRGPPNSRSRPDSSGSPLAHPNQMGSFQIHGSYHVPNTQLHSANYVAYSNYGTGHPGPSHQLLHQYGPLGVMPMPQPPAYYGAGSSSQPGHPGPSHQPVPLGVPGPSSWPGFSGPPGTLYPAHFQGHFMPINNMPRPPYVDMPVPNHPSWFANPFDPRNSGMPLVNPNGSSKKRKHGASSTILAVPDTSAYNMLYAVNSLLESLCDEESGLESLAEEFENTLKMREKVLKEKKVSYNIFFDNLEYVFNRLKDKSRSVKTEDGEDLEIAEICLEIDAKLFWDAFWELLNENRKYWKEFQPLCDKVKELSEGSGENVIRVEDIVNSLRTPFLIYLM</sequence>
<feature type="compositionally biased region" description="Polar residues" evidence="4">
    <location>
        <begin position="253"/>
        <end position="265"/>
    </location>
</feature>
<dbReference type="eggNOG" id="ENOG502REB4">
    <property type="taxonomic scope" value="Eukaryota"/>
</dbReference>
<feature type="region of interest" description="Disordered" evidence="4">
    <location>
        <begin position="1"/>
        <end position="23"/>
    </location>
</feature>
<dbReference type="EMBL" id="DS268464">
    <property type="protein sequence ID" value="EFP06713.1"/>
    <property type="molecule type" value="Genomic_DNA"/>
</dbReference>
<keyword evidence="7" id="KW-1185">Reference proteome</keyword>